<comment type="caution">
    <text evidence="2">The sequence shown here is derived from an EMBL/GenBank/DDBJ whole genome shotgun (WGS) entry which is preliminary data.</text>
</comment>
<keyword evidence="3" id="KW-1185">Reference proteome</keyword>
<dbReference type="Gene3D" id="1.10.10.10">
    <property type="entry name" value="Winged helix-like DNA-binding domain superfamily/Winged helix DNA-binding domain"/>
    <property type="match status" value="1"/>
</dbReference>
<evidence type="ECO:0000313" key="2">
    <source>
        <dbReference type="EMBL" id="PPH74007.1"/>
    </source>
</evidence>
<protein>
    <recommendedName>
        <fullName evidence="1">Adenylyltransferase SoFic-like C-terminal domain-containing protein</fullName>
    </recommendedName>
</protein>
<dbReference type="InterPro" id="IPR036388">
    <property type="entry name" value="WH-like_DNA-bd_sf"/>
</dbReference>
<accession>A0ABX5A8N6</accession>
<dbReference type="Proteomes" id="UP000239698">
    <property type="component" value="Unassembled WGS sequence"/>
</dbReference>
<dbReference type="InterPro" id="IPR048770">
    <property type="entry name" value="SoFic-like_C"/>
</dbReference>
<evidence type="ECO:0000313" key="3">
    <source>
        <dbReference type="Proteomes" id="UP000239698"/>
    </source>
</evidence>
<name>A0ABX5A8N6_RATRA</name>
<reference evidence="2 3" key="1">
    <citation type="submission" date="2018-02" db="EMBL/GenBank/DDBJ databases">
        <title>Bacteriophage NCPPB3778 and a type I-E CRISPR drive the evolution of the US Biological Select Agent, Rathayibacter toxicus.</title>
        <authorList>
            <person name="Davis E.W.II."/>
            <person name="Tabima J.F."/>
            <person name="Weisberg A.J."/>
            <person name="Lopes L.D."/>
            <person name="Wiseman M.S."/>
            <person name="Wiseman M.S."/>
            <person name="Pupko T."/>
            <person name="Belcher M.S."/>
            <person name="Sechler A.J."/>
            <person name="Tancos M.A."/>
            <person name="Schroeder B.K."/>
            <person name="Murray T.D."/>
            <person name="Luster D.G."/>
            <person name="Schneider W.L."/>
            <person name="Rogers E."/>
            <person name="Andreote F.D."/>
            <person name="Grunwald N.J."/>
            <person name="Putnam M.L."/>
            <person name="Chang J.H."/>
        </authorList>
    </citation>
    <scope>NUCLEOTIDE SEQUENCE [LARGE SCALE GENOMIC DNA]</scope>
    <source>
        <strain evidence="2 3">AY1D6</strain>
    </source>
</reference>
<dbReference type="Pfam" id="PF21248">
    <property type="entry name" value="SoFic-like_C"/>
    <property type="match status" value="1"/>
</dbReference>
<evidence type="ECO:0000259" key="1">
    <source>
        <dbReference type="Pfam" id="PF21248"/>
    </source>
</evidence>
<organism evidence="2 3">
    <name type="scientific">Rathayibacter rathayi</name>
    <name type="common">Corynebacterium rathayi</name>
    <dbReference type="NCBI Taxonomy" id="33887"/>
    <lineage>
        <taxon>Bacteria</taxon>
        <taxon>Bacillati</taxon>
        <taxon>Actinomycetota</taxon>
        <taxon>Actinomycetes</taxon>
        <taxon>Micrococcales</taxon>
        <taxon>Microbacteriaceae</taxon>
        <taxon>Rathayibacter</taxon>
    </lineage>
</organism>
<dbReference type="EMBL" id="PSVT01000040">
    <property type="protein sequence ID" value="PPH74007.1"/>
    <property type="molecule type" value="Genomic_DNA"/>
</dbReference>
<gene>
    <name evidence="2" type="ORF">C5C40_13625</name>
</gene>
<feature type="domain" description="Adenylyltransferase SoFic-like C-terminal" evidence="1">
    <location>
        <begin position="3"/>
        <end position="39"/>
    </location>
</feature>
<sequence>MARCGVSRPTARSWLSAMVERGILTETPIGRERLFVNHAFLRLLKRDQETTAGPPAEPTLF</sequence>
<proteinExistence type="predicted"/>